<keyword evidence="2" id="KW-1185">Reference proteome</keyword>
<evidence type="ECO:0000313" key="2">
    <source>
        <dbReference type="Proteomes" id="UP000224902"/>
    </source>
</evidence>
<name>A0A1I9S9Z7_9CAUD</name>
<accession>A0A1I9S9Z7</accession>
<dbReference type="OrthoDB" id="27678at10239"/>
<sequence>MVVHNHAPWRGPLFGGACTESTVNGKLIGWCLGSEKTMQHDLRKDVQLSLVLDKEDISELNSILYRAQVWYEQHEKYGATQNHLVAKLQTIVNEALK</sequence>
<protein>
    <submittedName>
        <fullName evidence="1">Uncharacterized protein</fullName>
    </submittedName>
</protein>
<proteinExistence type="predicted"/>
<dbReference type="Proteomes" id="UP000224902">
    <property type="component" value="Segment"/>
</dbReference>
<reference evidence="2" key="1">
    <citation type="submission" date="2016-08" db="EMBL/GenBank/DDBJ databases">
        <authorList>
            <person name="Seilhamer J.J."/>
        </authorList>
    </citation>
    <scope>NUCLEOTIDE SEQUENCE [LARGE SCALE GENOMIC DNA]</scope>
</reference>
<organism evidence="1 2">
    <name type="scientific">Rhodococcus phage Weasels2</name>
    <dbReference type="NCBI Taxonomy" id="1897437"/>
    <lineage>
        <taxon>Viruses</taxon>
        <taxon>Duplodnaviria</taxon>
        <taxon>Heunggongvirae</taxon>
        <taxon>Uroviricota</taxon>
        <taxon>Caudoviricetes</taxon>
        <taxon>Weaselvirus</taxon>
        <taxon>Weaselvirus weasel</taxon>
    </lineage>
</organism>
<evidence type="ECO:0000313" key="1">
    <source>
        <dbReference type="EMBL" id="AOZ63603.1"/>
    </source>
</evidence>
<gene>
    <name evidence="1" type="ORF">SEA_WEASELS2_13</name>
</gene>
<dbReference type="EMBL" id="KX774321">
    <property type="protein sequence ID" value="AOZ63603.1"/>
    <property type="molecule type" value="Genomic_DNA"/>
</dbReference>